<dbReference type="InterPro" id="IPR051082">
    <property type="entry name" value="Pentapeptide-BTB/POZ_domain"/>
</dbReference>
<reference evidence="2 3" key="1">
    <citation type="journal article" date="2020" name="ISME J.">
        <title>Comparative genomics reveals insights into cyanobacterial evolution and habitat adaptation.</title>
        <authorList>
            <person name="Chen M.Y."/>
            <person name="Teng W.K."/>
            <person name="Zhao L."/>
            <person name="Hu C.X."/>
            <person name="Zhou Y.K."/>
            <person name="Han B.P."/>
            <person name="Song L.R."/>
            <person name="Shu W.S."/>
        </authorList>
    </citation>
    <scope>NUCLEOTIDE SEQUENCE [LARGE SCALE GENOMIC DNA]</scope>
    <source>
        <strain evidence="2 3">FACHB-130</strain>
    </source>
</reference>
<evidence type="ECO:0000256" key="1">
    <source>
        <dbReference type="SAM" id="Phobius"/>
    </source>
</evidence>
<keyword evidence="1" id="KW-1133">Transmembrane helix</keyword>
<keyword evidence="1" id="KW-0812">Transmembrane</keyword>
<dbReference type="EMBL" id="JACJTB010000005">
    <property type="protein sequence ID" value="MBD2594062.1"/>
    <property type="molecule type" value="Genomic_DNA"/>
</dbReference>
<dbReference type="Gene3D" id="2.160.20.80">
    <property type="entry name" value="E3 ubiquitin-protein ligase SopA"/>
    <property type="match status" value="2"/>
</dbReference>
<proteinExistence type="predicted"/>
<accession>A0ABR8FS25</accession>
<dbReference type="SUPFAM" id="SSF141571">
    <property type="entry name" value="Pentapeptide repeat-like"/>
    <property type="match status" value="1"/>
</dbReference>
<organism evidence="2 3">
    <name type="scientific">Nostoc spongiaeforme FACHB-130</name>
    <dbReference type="NCBI Taxonomy" id="1357510"/>
    <lineage>
        <taxon>Bacteria</taxon>
        <taxon>Bacillati</taxon>
        <taxon>Cyanobacteriota</taxon>
        <taxon>Cyanophyceae</taxon>
        <taxon>Nostocales</taxon>
        <taxon>Nostocaceae</taxon>
        <taxon>Nostoc</taxon>
    </lineage>
</organism>
<evidence type="ECO:0000313" key="3">
    <source>
        <dbReference type="Proteomes" id="UP000603457"/>
    </source>
</evidence>
<dbReference type="RefSeq" id="WP_190966974.1">
    <property type="nucleotide sequence ID" value="NZ_JACJTB010000005.1"/>
</dbReference>
<comment type="caution">
    <text evidence="2">The sequence shown here is derived from an EMBL/GenBank/DDBJ whole genome shotgun (WGS) entry which is preliminary data.</text>
</comment>
<dbReference type="Proteomes" id="UP000603457">
    <property type="component" value="Unassembled WGS sequence"/>
</dbReference>
<keyword evidence="3" id="KW-1185">Reference proteome</keyword>
<name>A0ABR8FS25_9NOSO</name>
<protein>
    <submittedName>
        <fullName evidence="2">Pentapeptide repeat-containing protein</fullName>
    </submittedName>
</protein>
<evidence type="ECO:0000313" key="2">
    <source>
        <dbReference type="EMBL" id="MBD2594062.1"/>
    </source>
</evidence>
<dbReference type="PANTHER" id="PTHR14136:SF17">
    <property type="entry name" value="BTB_POZ DOMAIN-CONTAINING PROTEIN KCTD9"/>
    <property type="match status" value="1"/>
</dbReference>
<dbReference type="PANTHER" id="PTHR14136">
    <property type="entry name" value="BTB_POZ DOMAIN-CONTAINING PROTEIN KCTD9"/>
    <property type="match status" value="1"/>
</dbReference>
<gene>
    <name evidence="2" type="ORF">H6G74_06925</name>
</gene>
<feature type="transmembrane region" description="Helical" evidence="1">
    <location>
        <begin position="12"/>
        <end position="32"/>
    </location>
</feature>
<dbReference type="Pfam" id="PF00805">
    <property type="entry name" value="Pentapeptide"/>
    <property type="match status" value="3"/>
</dbReference>
<sequence>MRERLRKWIQDFQEWIIFALIFVLSIVVIRFFEDKPPFKSIVELLMSSKFISTLQDLSILAAVILYFRETPSRKKQEHYEAWRVINSAYGQRASGGRIQALQDLNNDGISLAGLTAEKAYLAGINLKGADLRDANLEGSNLKNACLQAIDLRNANLQQADLRYANLEGANLRNANLQGQSTNLSYTNFQNAYLSHANFQLAYLWSANLQGADLSYANLQEADLSYANLQGANLKYANFQGADLSPTNLDQANFQGADLQNADLRDAQNLNPEQVKLARNWEHARYDEALQMQLGLIPTHQNFELIQPENSDQDHNFFDT</sequence>
<keyword evidence="1" id="KW-0472">Membrane</keyword>
<dbReference type="InterPro" id="IPR001646">
    <property type="entry name" value="5peptide_repeat"/>
</dbReference>